<gene>
    <name evidence="2" type="ORF">WA026_010921</name>
</gene>
<comment type="caution">
    <text evidence="2">The sequence shown here is derived from an EMBL/GenBank/DDBJ whole genome shotgun (WGS) entry which is preliminary data.</text>
</comment>
<dbReference type="AlphaFoldDB" id="A0AAW1UQG3"/>
<protein>
    <submittedName>
        <fullName evidence="2">Uncharacterized protein</fullName>
    </submittedName>
</protein>
<reference evidence="2 3" key="1">
    <citation type="submission" date="2023-03" db="EMBL/GenBank/DDBJ databases">
        <title>Genome insight into feeding habits of ladybird beetles.</title>
        <authorList>
            <person name="Li H.-S."/>
            <person name="Huang Y.-H."/>
            <person name="Pang H."/>
        </authorList>
    </citation>
    <scope>NUCLEOTIDE SEQUENCE [LARGE SCALE GENOMIC DNA]</scope>
    <source>
        <strain evidence="2">SYSU_2023b</strain>
        <tissue evidence="2">Whole body</tissue>
    </source>
</reference>
<sequence length="107" mass="11801">MQQSIACHGDGPTRTGAADDRRGGNDMKNRPRIHPDADYFAIIYGCRACGNGNTAAPSSLQLNIYTYSCLFFDNFSSLHTAHFRSSELRIRQEGGQCEKLKIAICSL</sequence>
<feature type="region of interest" description="Disordered" evidence="1">
    <location>
        <begin position="1"/>
        <end position="31"/>
    </location>
</feature>
<organism evidence="2 3">
    <name type="scientific">Henosepilachna vigintioctopunctata</name>
    <dbReference type="NCBI Taxonomy" id="420089"/>
    <lineage>
        <taxon>Eukaryota</taxon>
        <taxon>Metazoa</taxon>
        <taxon>Ecdysozoa</taxon>
        <taxon>Arthropoda</taxon>
        <taxon>Hexapoda</taxon>
        <taxon>Insecta</taxon>
        <taxon>Pterygota</taxon>
        <taxon>Neoptera</taxon>
        <taxon>Endopterygota</taxon>
        <taxon>Coleoptera</taxon>
        <taxon>Polyphaga</taxon>
        <taxon>Cucujiformia</taxon>
        <taxon>Coccinelloidea</taxon>
        <taxon>Coccinellidae</taxon>
        <taxon>Epilachninae</taxon>
        <taxon>Epilachnini</taxon>
        <taxon>Henosepilachna</taxon>
    </lineage>
</organism>
<evidence type="ECO:0000256" key="1">
    <source>
        <dbReference type="SAM" id="MobiDB-lite"/>
    </source>
</evidence>
<name>A0AAW1UQG3_9CUCU</name>
<evidence type="ECO:0000313" key="2">
    <source>
        <dbReference type="EMBL" id="KAK9885424.1"/>
    </source>
</evidence>
<evidence type="ECO:0000313" key="3">
    <source>
        <dbReference type="Proteomes" id="UP001431783"/>
    </source>
</evidence>
<dbReference type="EMBL" id="JARQZJ010000095">
    <property type="protein sequence ID" value="KAK9885424.1"/>
    <property type="molecule type" value="Genomic_DNA"/>
</dbReference>
<feature type="compositionally biased region" description="Basic and acidic residues" evidence="1">
    <location>
        <begin position="17"/>
        <end position="31"/>
    </location>
</feature>
<keyword evidence="3" id="KW-1185">Reference proteome</keyword>
<proteinExistence type="predicted"/>
<accession>A0AAW1UQG3</accession>
<dbReference type="Proteomes" id="UP001431783">
    <property type="component" value="Unassembled WGS sequence"/>
</dbReference>